<feature type="binding site" evidence="8">
    <location>
        <position position="197"/>
    </location>
    <ligand>
        <name>Zn(2+)</name>
        <dbReference type="ChEBI" id="CHEBI:29105"/>
        <label>2</label>
    </ligand>
</feature>
<accession>A0A9D1LBK7</accession>
<dbReference type="EMBL" id="DVMU01000090">
    <property type="protein sequence ID" value="HIU33744.1"/>
    <property type="molecule type" value="Genomic_DNA"/>
</dbReference>
<gene>
    <name evidence="9" type="ORF">IAB02_04200</name>
</gene>
<dbReference type="SUPFAM" id="SSF53187">
    <property type="entry name" value="Zn-dependent exopeptidases"/>
    <property type="match status" value="1"/>
</dbReference>
<evidence type="ECO:0000256" key="6">
    <source>
        <dbReference type="PIRNR" id="PIRNR001123"/>
    </source>
</evidence>
<comment type="similarity">
    <text evidence="1 6">Belongs to the peptidase M42 family.</text>
</comment>
<feature type="binding site" evidence="8">
    <location>
        <position position="62"/>
    </location>
    <ligand>
        <name>Zn(2+)</name>
        <dbReference type="ChEBI" id="CHEBI:29105"/>
        <label>1</label>
    </ligand>
</feature>
<dbReference type="Gene3D" id="2.40.30.40">
    <property type="entry name" value="Peptidase M42, domain 2"/>
    <property type="match status" value="1"/>
</dbReference>
<evidence type="ECO:0000256" key="4">
    <source>
        <dbReference type="ARBA" id="ARBA00022723"/>
    </source>
</evidence>
<evidence type="ECO:0000313" key="10">
    <source>
        <dbReference type="Proteomes" id="UP000824072"/>
    </source>
</evidence>
<dbReference type="InterPro" id="IPR008007">
    <property type="entry name" value="Peptidase_M42"/>
</dbReference>
<dbReference type="Gene3D" id="3.40.630.10">
    <property type="entry name" value="Zn peptidases"/>
    <property type="match status" value="1"/>
</dbReference>
<keyword evidence="4 8" id="KW-0479">Metal-binding</keyword>
<proteinExistence type="inferred from homology"/>
<feature type="binding site" evidence="8">
    <location>
        <position position="166"/>
    </location>
    <ligand>
        <name>Zn(2+)</name>
        <dbReference type="ChEBI" id="CHEBI:29105"/>
        <label>1</label>
    </ligand>
</feature>
<organism evidence="9 10">
    <name type="scientific">Candidatus Pullichristensenella excrementigallinarum</name>
    <dbReference type="NCBI Taxonomy" id="2840907"/>
    <lineage>
        <taxon>Bacteria</taxon>
        <taxon>Bacillati</taxon>
        <taxon>Bacillota</taxon>
        <taxon>Clostridia</taxon>
        <taxon>Candidatus Pullichristensenella</taxon>
    </lineage>
</organism>
<reference evidence="9" key="1">
    <citation type="submission" date="2020-10" db="EMBL/GenBank/DDBJ databases">
        <authorList>
            <person name="Gilroy R."/>
        </authorList>
    </citation>
    <scope>NUCLEOTIDE SEQUENCE</scope>
    <source>
        <strain evidence="9">ChiHcec3-11533</strain>
    </source>
</reference>
<dbReference type="PANTHER" id="PTHR32481:SF9">
    <property type="entry name" value="ENDOGLUCANASE"/>
    <property type="match status" value="1"/>
</dbReference>
<reference evidence="9" key="2">
    <citation type="journal article" date="2021" name="PeerJ">
        <title>Extensive microbial diversity within the chicken gut microbiome revealed by metagenomics and culture.</title>
        <authorList>
            <person name="Gilroy R."/>
            <person name="Ravi A."/>
            <person name="Getino M."/>
            <person name="Pursley I."/>
            <person name="Horton D.L."/>
            <person name="Alikhan N.F."/>
            <person name="Baker D."/>
            <person name="Gharbi K."/>
            <person name="Hall N."/>
            <person name="Watson M."/>
            <person name="Adriaenssens E.M."/>
            <person name="Foster-Nyarko E."/>
            <person name="Jarju S."/>
            <person name="Secka A."/>
            <person name="Antonio M."/>
            <person name="Oren A."/>
            <person name="Chaudhuri R.R."/>
            <person name="La Ragione R."/>
            <person name="Hildebrand F."/>
            <person name="Pallen M.J."/>
        </authorList>
    </citation>
    <scope>NUCLEOTIDE SEQUENCE</scope>
    <source>
        <strain evidence="9">ChiHcec3-11533</strain>
    </source>
</reference>
<name>A0A9D1LBK7_9FIRM</name>
<evidence type="ECO:0000256" key="3">
    <source>
        <dbReference type="ARBA" id="ARBA00022670"/>
    </source>
</evidence>
<dbReference type="InterPro" id="IPR051464">
    <property type="entry name" value="Peptidase_M42_aminopept"/>
</dbReference>
<comment type="cofactor">
    <cofactor evidence="8">
        <name>a divalent metal cation</name>
        <dbReference type="ChEBI" id="CHEBI:60240"/>
    </cofactor>
    <text evidence="8">Binds 2 divalent metal cations per subunit.</text>
</comment>
<dbReference type="AlphaFoldDB" id="A0A9D1LBK7"/>
<dbReference type="InterPro" id="IPR023367">
    <property type="entry name" value="Peptidase_M42_dom2"/>
</dbReference>
<evidence type="ECO:0000256" key="1">
    <source>
        <dbReference type="ARBA" id="ARBA00006272"/>
    </source>
</evidence>
<dbReference type="GO" id="GO:0004177">
    <property type="term" value="F:aminopeptidase activity"/>
    <property type="evidence" value="ECO:0007669"/>
    <property type="project" value="UniProtKB-UniRule"/>
</dbReference>
<feature type="active site" description="Proton acceptor" evidence="7">
    <location>
        <position position="196"/>
    </location>
</feature>
<evidence type="ECO:0000256" key="5">
    <source>
        <dbReference type="ARBA" id="ARBA00022801"/>
    </source>
</evidence>
<protein>
    <submittedName>
        <fullName evidence="9">M20/M25/M40 family metallo-hydrolase</fullName>
    </submittedName>
</protein>
<dbReference type="Proteomes" id="UP000824072">
    <property type="component" value="Unassembled WGS sequence"/>
</dbReference>
<feature type="binding site" evidence="8">
    <location>
        <position position="166"/>
    </location>
    <ligand>
        <name>Zn(2+)</name>
        <dbReference type="ChEBI" id="CHEBI:29105"/>
        <label>2</label>
    </ligand>
</feature>
<feature type="binding site" evidence="8">
    <location>
        <position position="305"/>
    </location>
    <ligand>
        <name>Zn(2+)</name>
        <dbReference type="ChEBI" id="CHEBI:29105"/>
        <label>2</label>
    </ligand>
</feature>
<keyword evidence="2" id="KW-0031">Aminopeptidase</keyword>
<evidence type="ECO:0000256" key="2">
    <source>
        <dbReference type="ARBA" id="ARBA00022438"/>
    </source>
</evidence>
<dbReference type="GO" id="GO:0046872">
    <property type="term" value="F:metal ion binding"/>
    <property type="evidence" value="ECO:0007669"/>
    <property type="project" value="UniProtKB-UniRule"/>
</dbReference>
<dbReference type="PANTHER" id="PTHR32481">
    <property type="entry name" value="AMINOPEPTIDASE"/>
    <property type="match status" value="1"/>
</dbReference>
<evidence type="ECO:0000256" key="7">
    <source>
        <dbReference type="PIRSR" id="PIRSR001123-1"/>
    </source>
</evidence>
<sequence>MKDMLLKFLNPYGATGHEEPIAQVIRETARPLVDAVETDALGNVICIKKGRAGARRIMVSAHMDHIGFVVTGADEKGFLRVHNVGGIRKRNSLNRHVVFENGVHGVLSNEIEDFSADDNKMTNLFIDIGAANREQALAAVEIGDVAVYAPDAFELQNGLLASPAMDDRAGCAVAMRALEMLGDCENEIAFVFSTQEEVGLRGAKAATYAVDPQIGVALDVTPAGDTPKGDKLCVEVGKGPCIKILDRGSISSPKLVRGMEAAAERLGIATQREVLTGGATDAGAMQTTRGGVYVGTISIACRYVHSACETISVEDCENAAKLLAEFLRDPGF</sequence>
<keyword evidence="3" id="KW-0645">Protease</keyword>
<dbReference type="PIRSF" id="PIRSF001123">
    <property type="entry name" value="PepA_GA"/>
    <property type="match status" value="1"/>
</dbReference>
<comment type="caution">
    <text evidence="9">The sequence shown here is derived from an EMBL/GenBank/DDBJ whole genome shotgun (WGS) entry which is preliminary data.</text>
</comment>
<dbReference type="SUPFAM" id="SSF101821">
    <property type="entry name" value="Aminopeptidase/glucanase lid domain"/>
    <property type="match status" value="1"/>
</dbReference>
<feature type="binding site" evidence="8">
    <location>
        <position position="219"/>
    </location>
    <ligand>
        <name>Zn(2+)</name>
        <dbReference type="ChEBI" id="CHEBI:29105"/>
        <label>1</label>
    </ligand>
</feature>
<dbReference type="Pfam" id="PF05343">
    <property type="entry name" value="Peptidase_M42"/>
    <property type="match status" value="1"/>
</dbReference>
<keyword evidence="5" id="KW-0378">Hydrolase</keyword>
<evidence type="ECO:0000313" key="9">
    <source>
        <dbReference type="EMBL" id="HIU33744.1"/>
    </source>
</evidence>
<evidence type="ECO:0000256" key="8">
    <source>
        <dbReference type="PIRSR" id="PIRSR001123-2"/>
    </source>
</evidence>
<dbReference type="GO" id="GO:0006508">
    <property type="term" value="P:proteolysis"/>
    <property type="evidence" value="ECO:0007669"/>
    <property type="project" value="UniProtKB-KW"/>
</dbReference>